<evidence type="ECO:0000256" key="1">
    <source>
        <dbReference type="SAM" id="MobiDB-lite"/>
    </source>
</evidence>
<organism evidence="2 3">
    <name type="scientific">Arctia plantaginis</name>
    <name type="common">Wood tiger moth</name>
    <name type="synonym">Phalaena plantaginis</name>
    <dbReference type="NCBI Taxonomy" id="874455"/>
    <lineage>
        <taxon>Eukaryota</taxon>
        <taxon>Metazoa</taxon>
        <taxon>Ecdysozoa</taxon>
        <taxon>Arthropoda</taxon>
        <taxon>Hexapoda</taxon>
        <taxon>Insecta</taxon>
        <taxon>Pterygota</taxon>
        <taxon>Neoptera</taxon>
        <taxon>Endopterygota</taxon>
        <taxon>Lepidoptera</taxon>
        <taxon>Glossata</taxon>
        <taxon>Ditrysia</taxon>
        <taxon>Noctuoidea</taxon>
        <taxon>Erebidae</taxon>
        <taxon>Arctiinae</taxon>
        <taxon>Arctia</taxon>
    </lineage>
</organism>
<accession>A0A8S0ZNT7</accession>
<dbReference type="EMBL" id="CADEBD010000295">
    <property type="protein sequence ID" value="CAB3234752.1"/>
    <property type="molecule type" value="Genomic_DNA"/>
</dbReference>
<proteinExistence type="predicted"/>
<dbReference type="Proteomes" id="UP000494256">
    <property type="component" value="Unassembled WGS sequence"/>
</dbReference>
<feature type="compositionally biased region" description="Polar residues" evidence="1">
    <location>
        <begin position="1"/>
        <end position="17"/>
    </location>
</feature>
<evidence type="ECO:0000313" key="3">
    <source>
        <dbReference type="Proteomes" id="UP000494256"/>
    </source>
</evidence>
<protein>
    <submittedName>
        <fullName evidence="2">Uncharacterized protein</fullName>
    </submittedName>
</protein>
<sequence length="617" mass="70536">MFSNISYFSKSGDQNSPGEYRREESPSPNYYANEPSKSIDFEAIEPDSTSKPTSTSLKLPASIQNFTASKGSLSDTDLLNIDVSKSRRSKQLKLDIKKASQSLTENLYYTDSAYIENTPKHISLDSKSADLFSEKFRKLNFNNSFDFDMTSESSEDELGIESLSECSDTDISIKNDIEKLEIRMCRKVDSKCETAPLPSVTPESFGDVELDKNEEDRVLLLLNYQMKFEKIERLLKKLLSEFQFHIEVSKIFNGRSIMTVLAGTDVSNIPKDLGQVMYMDNVKCESPTDSWNVVIEKEDNNTKIKFRKQILSLKNCLDQFAYNYLQTLDAEDGKRQRMKKSITFDLHKGQRIHKNMKMSTKKRMRHFDFPDYRDAFLNLFDIDTADGTDIQMQQNHDECLQKCCCNCHNPSLDHSDDSGLTTKTENLSNQSITSSIGNFSLDSITLSAYSESLDQIISYNSFQDTSLLNTLLQKPAIERITFYVQVHSIQLTCEAGDGYESKSTITFLCPACEITEIEEDELLRHILSQTHCEKIHFLYKTAYIKKCVASGKEIQPSTVLNPMRLYRDDNKIVCFGDAVYACSLCFENFIVGESILMAHCNDETHLERRDKLSELYE</sequence>
<feature type="region of interest" description="Disordered" evidence="1">
    <location>
        <begin position="1"/>
        <end position="36"/>
    </location>
</feature>
<dbReference type="AlphaFoldDB" id="A0A8S0ZNT7"/>
<gene>
    <name evidence="2" type="ORF">APLA_LOCUS6718</name>
</gene>
<reference evidence="2 3" key="1">
    <citation type="submission" date="2020-04" db="EMBL/GenBank/DDBJ databases">
        <authorList>
            <person name="Wallbank WR R."/>
            <person name="Pardo Diaz C."/>
            <person name="Kozak K."/>
            <person name="Martin S."/>
            <person name="Jiggins C."/>
            <person name="Moest M."/>
            <person name="Warren A I."/>
            <person name="Byers J.R.P. K."/>
            <person name="Montejo-Kovacevich G."/>
            <person name="Yen C E."/>
        </authorList>
    </citation>
    <scope>NUCLEOTIDE SEQUENCE [LARGE SCALE GENOMIC DNA]</scope>
</reference>
<comment type="caution">
    <text evidence="2">The sequence shown here is derived from an EMBL/GenBank/DDBJ whole genome shotgun (WGS) entry which is preliminary data.</text>
</comment>
<dbReference type="OrthoDB" id="9970237at2759"/>
<evidence type="ECO:0000313" key="2">
    <source>
        <dbReference type="EMBL" id="CAB3234752.1"/>
    </source>
</evidence>
<name>A0A8S0ZNT7_ARCPL</name>